<dbReference type="PANTHER" id="PTHR12748">
    <property type="entry name" value="ORIGIN RECOGNITION COMPLEX SUBUNIT 3"/>
    <property type="match status" value="1"/>
</dbReference>
<dbReference type="CDD" id="cd20704">
    <property type="entry name" value="Orc3"/>
    <property type="match status" value="2"/>
</dbReference>
<feature type="coiled-coil region" evidence="10">
    <location>
        <begin position="331"/>
        <end position="366"/>
    </location>
</feature>
<dbReference type="Proteomes" id="UP000694388">
    <property type="component" value="Unplaced"/>
</dbReference>
<dbReference type="GO" id="GO:0005664">
    <property type="term" value="C:nuclear origin of replication recognition complex"/>
    <property type="evidence" value="ECO:0007669"/>
    <property type="project" value="InterPro"/>
</dbReference>
<keyword evidence="6" id="KW-0238">DNA-binding</keyword>
<evidence type="ECO:0000256" key="6">
    <source>
        <dbReference type="ARBA" id="ARBA00023125"/>
    </source>
</evidence>
<dbReference type="InterPro" id="IPR040855">
    <property type="entry name" value="ORC_WH_C"/>
</dbReference>
<evidence type="ECO:0000256" key="7">
    <source>
        <dbReference type="ARBA" id="ARBA00023242"/>
    </source>
</evidence>
<feature type="domain" description="Origin recognition complex subunit 3 insertion" evidence="13">
    <location>
        <begin position="179"/>
        <end position="426"/>
    </location>
</feature>
<sequence length="550" mass="62765">MCSLATLCTWHSNLPKQGSVSPRKRAKAKGCTDFPKPPIVVVLRDLESFSPIMVRDFLLICSHYSSRLPMTLVLGVSTSHAEVHRLLSHTVSTHLCMERFQMPSASEMLTAVLDKVLLSDLVPFKLNGKALEVLLTNFLYHDFSISNILKGLQFSLLEHFLDKSLSMLCCAGPELSRRVQNLRAEHCEAIRRTSSFRRHVELQKPDVQVHLLTNDSKLKAEVERLLHSLAQYHTEFFMMLRALHVLVTDLPSAPLGKHLRELYCSCLEGPIWDKEAFIMTCELLRLMAADELLPRLKACIIMLKSPQRKNLQAASRPLGQVLSRLQHLVDGDEQHETASESEEEYKNEEEEAVAQAKEDVAVLRKTTNLHHLQQTLREQKAKQQRLPSRFERLRGKAINEVIHLVKKFLRPPEVQPLHEAWYYNGATSLRQHLDGTPRTSIHTALVRPQHYLQMGSKEVASTQGSGTDSLLSSPDICVAYRLHLECGRLINLYDWLQAFAAVVDREHEDEIQPQIHARFKRAVSDLQFLGFVKPTKRKTDHVARLTWGEH</sequence>
<dbReference type="Pfam" id="PF07034">
    <property type="entry name" value="ORC3_N"/>
    <property type="match status" value="1"/>
</dbReference>
<dbReference type="AlphaFoldDB" id="A0A8C4WUW8"/>
<feature type="domain" description="Origin recognition complex subunit 3 winged helix C-terminal" evidence="12">
    <location>
        <begin position="438"/>
        <end position="547"/>
    </location>
</feature>
<dbReference type="GO" id="GO:0031261">
    <property type="term" value="C:DNA replication preinitiation complex"/>
    <property type="evidence" value="ECO:0007669"/>
    <property type="project" value="TreeGrafter"/>
</dbReference>
<keyword evidence="4" id="KW-0597">Phosphoprotein</keyword>
<accession>A0A8C4WUW8</accession>
<keyword evidence="7" id="KW-0539">Nucleus</keyword>
<reference evidence="14" key="1">
    <citation type="submission" date="2025-05" db="UniProtKB">
        <authorList>
            <consortium name="Ensembl"/>
        </authorList>
    </citation>
    <scope>IDENTIFICATION</scope>
</reference>
<dbReference type="GO" id="GO:0005656">
    <property type="term" value="C:nuclear pre-replicative complex"/>
    <property type="evidence" value="ECO:0007669"/>
    <property type="project" value="TreeGrafter"/>
</dbReference>
<keyword evidence="15" id="KW-1185">Reference proteome</keyword>
<dbReference type="PANTHER" id="PTHR12748:SF0">
    <property type="entry name" value="ORIGIN RECOGNITION COMPLEX SUBUNIT 3"/>
    <property type="match status" value="1"/>
</dbReference>
<evidence type="ECO:0000256" key="4">
    <source>
        <dbReference type="ARBA" id="ARBA00022553"/>
    </source>
</evidence>
<dbReference type="GO" id="GO:0003688">
    <property type="term" value="F:DNA replication origin binding"/>
    <property type="evidence" value="ECO:0007669"/>
    <property type="project" value="TreeGrafter"/>
</dbReference>
<protein>
    <recommendedName>
        <fullName evidence="3">Origin recognition complex subunit 3</fullName>
    </recommendedName>
</protein>
<name>A0A8C4WUW8_EPTBU</name>
<dbReference type="GO" id="GO:0006270">
    <property type="term" value="P:DNA replication initiation"/>
    <property type="evidence" value="ECO:0007669"/>
    <property type="project" value="TreeGrafter"/>
</dbReference>
<evidence type="ECO:0000256" key="10">
    <source>
        <dbReference type="SAM" id="Coils"/>
    </source>
</evidence>
<feature type="domain" description="Origin recognition complex subunit 3 N-terminal" evidence="11">
    <location>
        <begin position="2"/>
        <end position="168"/>
    </location>
</feature>
<dbReference type="Ensembl" id="ENSEBUT00000012818.1">
    <property type="protein sequence ID" value="ENSEBUP00000012242.1"/>
    <property type="gene ID" value="ENSEBUG00000007781.1"/>
</dbReference>
<proteinExistence type="inferred from homology"/>
<evidence type="ECO:0000259" key="11">
    <source>
        <dbReference type="Pfam" id="PF07034"/>
    </source>
</evidence>
<dbReference type="Pfam" id="PF18137">
    <property type="entry name" value="WHD_ORC"/>
    <property type="match status" value="1"/>
</dbReference>
<dbReference type="Pfam" id="PF19675">
    <property type="entry name" value="ORC3_ins"/>
    <property type="match status" value="1"/>
</dbReference>
<comment type="similarity">
    <text evidence="2">Belongs to the ORC3 family.</text>
</comment>
<evidence type="ECO:0000313" key="15">
    <source>
        <dbReference type="Proteomes" id="UP000694388"/>
    </source>
</evidence>
<dbReference type="InterPro" id="IPR020795">
    <property type="entry name" value="ORC3"/>
</dbReference>
<keyword evidence="5" id="KW-0235">DNA replication</keyword>
<evidence type="ECO:0000259" key="12">
    <source>
        <dbReference type="Pfam" id="PF18137"/>
    </source>
</evidence>
<comment type="subunit">
    <text evidence="8">Component of ORC, a complex composed of at least 6 subunits: ORC1, ORC2, ORC3, ORC4, ORC5 and ORC6. ORC is regulated in a cell-cycle dependent manner. It is sequentially assembled at the exit from anaphase of mitosis and disassembled as cells enter S phase.</text>
</comment>
<dbReference type="OMA" id="YCLMEHY"/>
<evidence type="ECO:0000256" key="9">
    <source>
        <dbReference type="ARBA" id="ARBA00045241"/>
    </source>
</evidence>
<comment type="subcellular location">
    <subcellularLocation>
        <location evidence="1">Nucleus</location>
    </subcellularLocation>
</comment>
<evidence type="ECO:0000256" key="5">
    <source>
        <dbReference type="ARBA" id="ARBA00022705"/>
    </source>
</evidence>
<dbReference type="InterPro" id="IPR045663">
    <property type="entry name" value="ORC3_ins"/>
</dbReference>
<evidence type="ECO:0000256" key="8">
    <source>
        <dbReference type="ARBA" id="ARBA00026084"/>
    </source>
</evidence>
<evidence type="ECO:0000256" key="2">
    <source>
        <dbReference type="ARBA" id="ARBA00010977"/>
    </source>
</evidence>
<evidence type="ECO:0000256" key="1">
    <source>
        <dbReference type="ARBA" id="ARBA00004123"/>
    </source>
</evidence>
<evidence type="ECO:0000259" key="13">
    <source>
        <dbReference type="Pfam" id="PF19675"/>
    </source>
</evidence>
<comment type="function">
    <text evidence="9">Component of the origin recognition complex (ORC) that binds origins of replication. DNA-binding is ATP-dependent. The specific DNA sequences that define origins of replication have not been identified yet. ORC is required to assemble the pre-replication complex necessary to initiate DNA replication. Binds histone H3 and H4 trimethylation marks H3K9me3, H3K27me3 and H4K20me3.</text>
</comment>
<dbReference type="GeneTree" id="ENSGT00390000011376"/>
<evidence type="ECO:0000313" key="14">
    <source>
        <dbReference type="Ensembl" id="ENSEBUP00000012198.1"/>
    </source>
</evidence>
<keyword evidence="10" id="KW-0175">Coiled coil</keyword>
<organism evidence="14 15">
    <name type="scientific">Eptatretus burgeri</name>
    <name type="common">Inshore hagfish</name>
    <dbReference type="NCBI Taxonomy" id="7764"/>
    <lineage>
        <taxon>Eukaryota</taxon>
        <taxon>Metazoa</taxon>
        <taxon>Chordata</taxon>
        <taxon>Craniata</taxon>
        <taxon>Vertebrata</taxon>
        <taxon>Cyclostomata</taxon>
        <taxon>Myxini</taxon>
        <taxon>Myxiniformes</taxon>
        <taxon>Myxinidae</taxon>
        <taxon>Eptatretinae</taxon>
        <taxon>Eptatretus</taxon>
    </lineage>
</organism>
<dbReference type="Ensembl" id="ENSEBUT00000012774.1">
    <property type="protein sequence ID" value="ENSEBUP00000012198.1"/>
    <property type="gene ID" value="ENSEBUG00000007781.1"/>
</dbReference>
<dbReference type="InterPro" id="IPR045667">
    <property type="entry name" value="ORC3_N"/>
</dbReference>
<evidence type="ECO:0000256" key="3">
    <source>
        <dbReference type="ARBA" id="ARBA00019085"/>
    </source>
</evidence>